<dbReference type="EMBL" id="RJTM01000096">
    <property type="protein sequence ID" value="RNL84474.1"/>
    <property type="molecule type" value="Genomic_DNA"/>
</dbReference>
<dbReference type="InterPro" id="IPR006175">
    <property type="entry name" value="YjgF/YER057c/UK114"/>
</dbReference>
<dbReference type="Pfam" id="PF01042">
    <property type="entry name" value="Ribonuc_L-PSP"/>
    <property type="match status" value="1"/>
</dbReference>
<evidence type="ECO:0000313" key="2">
    <source>
        <dbReference type="Proteomes" id="UP000267469"/>
    </source>
</evidence>
<dbReference type="Proteomes" id="UP000267469">
    <property type="component" value="Unassembled WGS sequence"/>
</dbReference>
<dbReference type="AlphaFoldDB" id="A0A3N0E9C4"/>
<protein>
    <submittedName>
        <fullName evidence="1">RidA family protein</fullName>
    </submittedName>
</protein>
<sequence>MEKRAFNPWKWQDERGYVQAVEVKQTEGTLYCAGQAAVNPDGTSSNADMKSQLIHALENLEQVITEAGYECKNIVRLNVYTTSSEELFDTGFDIYLDWVKKHGIKTALTLMEVKVLFETLKIEFEATVVK</sequence>
<dbReference type="PANTHER" id="PTHR43857">
    <property type="entry name" value="BLR7761 PROTEIN"/>
    <property type="match status" value="1"/>
</dbReference>
<dbReference type="OrthoDB" id="881979at2"/>
<reference evidence="1 2" key="1">
    <citation type="submission" date="2018-10" db="EMBL/GenBank/DDBJ databases">
        <title>Sinomicrobium pectinilyticum sp. nov., a pectinase-producing bacterium isolated from alkaline and saline soil, and emended description of the genus Sinomicrobium.</title>
        <authorList>
            <person name="Cheng B."/>
            <person name="Li C."/>
            <person name="Lai Q."/>
            <person name="Du M."/>
            <person name="Shao Z."/>
            <person name="Xu P."/>
            <person name="Yang C."/>
        </authorList>
    </citation>
    <scope>NUCLEOTIDE SEQUENCE [LARGE SCALE GENOMIC DNA]</scope>
    <source>
        <strain evidence="1 2">5DNS001</strain>
    </source>
</reference>
<dbReference type="CDD" id="cd00448">
    <property type="entry name" value="YjgF_YER057c_UK114_family"/>
    <property type="match status" value="1"/>
</dbReference>
<accession>A0A3N0E9C4</accession>
<dbReference type="Gene3D" id="3.30.1330.40">
    <property type="entry name" value="RutC-like"/>
    <property type="match status" value="1"/>
</dbReference>
<evidence type="ECO:0000313" key="1">
    <source>
        <dbReference type="EMBL" id="RNL84474.1"/>
    </source>
</evidence>
<keyword evidence="2" id="KW-1185">Reference proteome</keyword>
<dbReference type="SUPFAM" id="SSF55298">
    <property type="entry name" value="YjgF-like"/>
    <property type="match status" value="1"/>
</dbReference>
<organism evidence="1 2">
    <name type="scientific">Sinomicrobium pectinilyticum</name>
    <dbReference type="NCBI Taxonomy" id="1084421"/>
    <lineage>
        <taxon>Bacteria</taxon>
        <taxon>Pseudomonadati</taxon>
        <taxon>Bacteroidota</taxon>
        <taxon>Flavobacteriia</taxon>
        <taxon>Flavobacteriales</taxon>
        <taxon>Flavobacteriaceae</taxon>
        <taxon>Sinomicrobium</taxon>
    </lineage>
</organism>
<dbReference type="InterPro" id="IPR035959">
    <property type="entry name" value="RutC-like_sf"/>
</dbReference>
<dbReference type="PANTHER" id="PTHR43857:SF1">
    <property type="entry name" value="YJGH FAMILY PROTEIN"/>
    <property type="match status" value="1"/>
</dbReference>
<gene>
    <name evidence="1" type="ORF">ED312_13670</name>
</gene>
<comment type="caution">
    <text evidence="1">The sequence shown here is derived from an EMBL/GenBank/DDBJ whole genome shotgun (WGS) entry which is preliminary data.</text>
</comment>
<dbReference type="RefSeq" id="WP_123216578.1">
    <property type="nucleotide sequence ID" value="NZ_RJTM01000096.1"/>
</dbReference>
<name>A0A3N0E9C4_SINP1</name>
<proteinExistence type="predicted"/>